<gene>
    <name evidence="1" type="ORF">METZ01_LOCUS457082</name>
</gene>
<evidence type="ECO:0000313" key="1">
    <source>
        <dbReference type="EMBL" id="SVE04228.1"/>
    </source>
</evidence>
<dbReference type="InterPro" id="IPR014710">
    <property type="entry name" value="RmlC-like_jellyroll"/>
</dbReference>
<dbReference type="Gene3D" id="2.60.120.10">
    <property type="entry name" value="Jelly Rolls"/>
    <property type="match status" value="1"/>
</dbReference>
<sequence length="151" mass="17355">MVDINLTENIDGVILTSLGIIEVEGGNVLHAMKKKDNGFNGFGEAYFSTVEHKVIKGWKRHFEMTLNIVVPIGHIRFVLFDDRDNSKTKGFYQEVSLSRNNYQRLTVPPMIWFAFAGIAKESSLLLNLASIPHRKEEQENLSLDEIRYKWN</sequence>
<dbReference type="SUPFAM" id="SSF51182">
    <property type="entry name" value="RmlC-like cupins"/>
    <property type="match status" value="1"/>
</dbReference>
<name>A0A383AAW7_9ZZZZ</name>
<protein>
    <recommendedName>
        <fullName evidence="2">dTDP-4-dehydrorhamnose 3,5-epimerase</fullName>
    </recommendedName>
</protein>
<accession>A0A383AAW7</accession>
<dbReference type="EMBL" id="UINC01190196">
    <property type="protein sequence ID" value="SVE04228.1"/>
    <property type="molecule type" value="Genomic_DNA"/>
</dbReference>
<reference evidence="1" key="1">
    <citation type="submission" date="2018-05" db="EMBL/GenBank/DDBJ databases">
        <authorList>
            <person name="Lanie J.A."/>
            <person name="Ng W.-L."/>
            <person name="Kazmierczak K.M."/>
            <person name="Andrzejewski T.M."/>
            <person name="Davidsen T.M."/>
            <person name="Wayne K.J."/>
            <person name="Tettelin H."/>
            <person name="Glass J.I."/>
            <person name="Rusch D."/>
            <person name="Podicherti R."/>
            <person name="Tsui H.-C.T."/>
            <person name="Winkler M.E."/>
        </authorList>
    </citation>
    <scope>NUCLEOTIDE SEQUENCE</scope>
</reference>
<dbReference type="AlphaFoldDB" id="A0A383AAW7"/>
<evidence type="ECO:0008006" key="2">
    <source>
        <dbReference type="Google" id="ProtNLM"/>
    </source>
</evidence>
<dbReference type="InterPro" id="IPR011051">
    <property type="entry name" value="RmlC_Cupin_sf"/>
</dbReference>
<proteinExistence type="predicted"/>
<organism evidence="1">
    <name type="scientific">marine metagenome</name>
    <dbReference type="NCBI Taxonomy" id="408172"/>
    <lineage>
        <taxon>unclassified sequences</taxon>
        <taxon>metagenomes</taxon>
        <taxon>ecological metagenomes</taxon>
    </lineage>
</organism>